<dbReference type="Proteomes" id="UP000189704">
    <property type="component" value="Unplaced"/>
</dbReference>
<dbReference type="PROSITE" id="PS50294">
    <property type="entry name" value="WD_REPEATS_REGION"/>
    <property type="match status" value="2"/>
</dbReference>
<dbReference type="SMART" id="SM00320">
    <property type="entry name" value="WD40"/>
    <property type="match status" value="5"/>
</dbReference>
<dbReference type="SUPFAM" id="SSF50978">
    <property type="entry name" value="WD40 repeat-like"/>
    <property type="match status" value="2"/>
</dbReference>
<dbReference type="GeneID" id="103265357"/>
<dbReference type="InterPro" id="IPR016024">
    <property type="entry name" value="ARM-type_fold"/>
</dbReference>
<dbReference type="SUPFAM" id="SSF48371">
    <property type="entry name" value="ARM repeat"/>
    <property type="match status" value="1"/>
</dbReference>
<dbReference type="OrthoDB" id="6262491at2759"/>
<feature type="region of interest" description="Disordered" evidence="2">
    <location>
        <begin position="1557"/>
        <end position="1625"/>
    </location>
</feature>
<feature type="compositionally biased region" description="Basic and acidic residues" evidence="2">
    <location>
        <begin position="1615"/>
        <end position="1625"/>
    </location>
</feature>
<dbReference type="STRING" id="1868482.ENSTSYP00000027687"/>
<evidence type="ECO:0000256" key="2">
    <source>
        <dbReference type="SAM" id="MobiDB-lite"/>
    </source>
</evidence>
<feature type="compositionally biased region" description="Basic and acidic residues" evidence="2">
    <location>
        <begin position="1558"/>
        <end position="1567"/>
    </location>
</feature>
<keyword evidence="3" id="KW-1185">Reference proteome</keyword>
<protein>
    <submittedName>
        <fullName evidence="4">WD repeat-containing protein 87</fullName>
    </submittedName>
</protein>
<dbReference type="KEGG" id="csyr:103265357"/>
<feature type="compositionally biased region" description="Acidic residues" evidence="2">
    <location>
        <begin position="2263"/>
        <end position="2322"/>
    </location>
</feature>
<feature type="region of interest" description="Disordered" evidence="2">
    <location>
        <begin position="2183"/>
        <end position="2384"/>
    </location>
</feature>
<evidence type="ECO:0000313" key="4">
    <source>
        <dbReference type="RefSeq" id="XP_008061228.1"/>
    </source>
</evidence>
<feature type="region of interest" description="Disordered" evidence="2">
    <location>
        <begin position="1214"/>
        <end position="1235"/>
    </location>
</feature>
<dbReference type="Gene3D" id="2.130.10.10">
    <property type="entry name" value="YVTN repeat-like/Quinoprotein amine dehydrogenase"/>
    <property type="match status" value="2"/>
</dbReference>
<feature type="region of interest" description="Disordered" evidence="2">
    <location>
        <begin position="1364"/>
        <end position="1392"/>
    </location>
</feature>
<dbReference type="PANTHER" id="PTHR42968:SF9">
    <property type="entry name" value="WD REPEAT-CONTAINING PROTEIN 87"/>
    <property type="match status" value="1"/>
</dbReference>
<feature type="compositionally biased region" description="Acidic residues" evidence="2">
    <location>
        <begin position="2333"/>
        <end position="2358"/>
    </location>
</feature>
<feature type="compositionally biased region" description="Basic and acidic residues" evidence="2">
    <location>
        <begin position="1413"/>
        <end position="1461"/>
    </location>
</feature>
<feature type="compositionally biased region" description="Acidic residues" evidence="2">
    <location>
        <begin position="2204"/>
        <end position="2221"/>
    </location>
</feature>
<dbReference type="CTD" id="83889"/>
<organism evidence="3 4">
    <name type="scientific">Carlito syrichta</name>
    <name type="common">Philippine tarsier</name>
    <name type="synonym">Tarsius syrichta</name>
    <dbReference type="NCBI Taxonomy" id="1868482"/>
    <lineage>
        <taxon>Eukaryota</taxon>
        <taxon>Metazoa</taxon>
        <taxon>Chordata</taxon>
        <taxon>Craniata</taxon>
        <taxon>Vertebrata</taxon>
        <taxon>Euteleostomi</taxon>
        <taxon>Mammalia</taxon>
        <taxon>Eutheria</taxon>
        <taxon>Euarchontoglires</taxon>
        <taxon>Primates</taxon>
        <taxon>Haplorrhini</taxon>
        <taxon>Tarsiiformes</taxon>
        <taxon>Tarsiidae</taxon>
        <taxon>Carlito</taxon>
    </lineage>
</organism>
<name>A0A1U7TXR1_CARSF</name>
<feature type="compositionally biased region" description="Basic and acidic residues" evidence="2">
    <location>
        <begin position="1364"/>
        <end position="1384"/>
    </location>
</feature>
<dbReference type="InterPro" id="IPR036322">
    <property type="entry name" value="WD40_repeat_dom_sf"/>
</dbReference>
<keyword evidence="1" id="KW-0853">WD repeat</keyword>
<evidence type="ECO:0000313" key="3">
    <source>
        <dbReference type="Proteomes" id="UP000189704"/>
    </source>
</evidence>
<feature type="repeat" description="WD" evidence="1">
    <location>
        <begin position="602"/>
        <end position="634"/>
    </location>
</feature>
<dbReference type="Pfam" id="PF00400">
    <property type="entry name" value="WD40"/>
    <property type="match status" value="2"/>
</dbReference>
<evidence type="ECO:0000256" key="1">
    <source>
        <dbReference type="PROSITE-ProRule" id="PRU00221"/>
    </source>
</evidence>
<accession>A0A1U7TXR1</accession>
<dbReference type="InterPro" id="IPR001680">
    <property type="entry name" value="WD40_rpt"/>
</dbReference>
<gene>
    <name evidence="4" type="primary">WDR87</name>
</gene>
<proteinExistence type="predicted"/>
<feature type="compositionally biased region" description="Basic residues" evidence="2">
    <location>
        <begin position="2227"/>
        <end position="2236"/>
    </location>
</feature>
<sequence length="2902" mass="337147">MSSPRLIPLWKDFKCSVNDIIRESKKSIDDPKNDLVVLSDRCQILFKESRCPQNMPLICHYFTDAYFFASLAWMIPNTREIQAVVWIKSKTEDMVEKKTFSMTERLPPIQSMVHTGSFHILVAYCGDMILRLFGDHFRAFKPLSVVPCRFNVSCLCYDPEMKMLLSGTLGAVVTWVIERSGKGLQIAHVVSMPGDELVQDITLNGPNGSLLALCETVVRVLVRRGQGQLGEAKKFLSTRSGSSITCCYTCFDQGFLYAGNKAGEIQVWNLNQGQPLHSFRAHYSVVRCIRSRPEAHTLLTAGSDGLIKEWNLTSGTLLRRLELGEELYRLQFIDSTTFFCQTTYSFSLRHMPCIYSLFHVCGSAPQQVQRIRCGDHWFRILCTTEDGLLRFVSPLTGNLLVITWPFSILDQAVDWAYDPGKEELFVATGNSEVLVFDTTRCPCPAKYLLGTSPDTQDFVQCLAYGHFNLGRGLEGLVFSGHQSGLIRVLSQHSCARIEKLMHFGAVLALSTLTGGLFGARENSLLCSYGMDDYVHLSEAVLKGTKVHLQPLASILSSCHLKHLMLLPKSVGAITETNCLRLWKFRDFLSSGSQDGLKFMETLPLHQCAITSFDVCLSLSLLVTGAADGSVRVWDFHGRLIAMLDSSLYFGPLCFANDRGDLLVTFNQSLYLVSCLKLLPPTVLAHFSIVSITDEVLEVPKPFMPSFFFSFETMFVPKYVYLGQGQQELVGLESLVNNRAIAFDHSVPHVIEDEEGDPVLLSASMRDTLREVETDGMRMSKPRHSHYVTPPQLKLTTWDGLNPYQILQYYFGLGREWLFAPDGYIPNSVIRARLWPEGSPIFLQCNLHPPQRELEWDKSLQFFFWNRRARAISEVEYLQEKEDRDFIGTRLSKDITYSILKDGANRSWLGRKMSELAINSMIETILNIMIHATPLKFQCCIGALGQIFASYQVSPALRSETAHRLLDETTNSNPLIRELAWEGLKRLGFITHLFAIPLAQGLMDKDERVRNKALNLMADIGIHSRTLLSQLIQKQDIFREMQQEMIGEESLDHLLGMRPTDLQILNSQVEQRLNEDLTLSHRDEKPYFSLDVSRASELKPFFMQDSTVYEDYEVTFKPSKGQRRGRAGPKKHTRKWLRALKKIKEAKQTGIEPVPLEDESDQSEAVPIEMEETFIHSKKSSVSSIIQVSKDAEPLEEDVSKETIALTLKMLRKIRDKRGKKATTQKPKKRRKKKREAKVIIEEPLPPKKPQPIIMKRVKAEGRGASGMAGHRTTPGDGSSWRNDLCRLMTLRISGSQTQMSEDVNTELVTIAQEMLADRHPSWELFQEICPLFKKESEVLLEDLDWEVAWPEEKPILIYEEAMREDKGVRDEEEGQERKESRGMQDFEETQVISKKGKKRKVIFLEPGDLIKGKQVSKKEEKKSMKKSSKQEKRAGQEDRKVDKKEKTKEEKEMREKVKEVAKPGGEVVEQEGRPVMAERKLSWQEWKTSWDEWNQVQEKISWDKWKQAWDRRRLQGAKKLYQTEEKQRPDDKTLEGDKRKLTWDEWKQVWENMLSSISKEERSKDEEALSLEEEVSEEEEEEEQLVTEEQGQMIQEEHKQARRQRKQVQAKRKQAKEEGKLAAEEEKLAQIERQLAEEEIKLAHEYVKISQEDGKMAQVETKFAHKEEKLAQREKKLSQEAEKLAQTRKKLAKKLEKVTREEEKLAKKRGKLAEVKIILISKVKKLAQKEQNLDRQEKELAQELEGLEGDMEKLAWKEEELNQKEKKLTEEKEGLAQEEKTLVWQGEKLAEEEKKLVQEEELLNQEAEKLAKAREKMPEEEERLARKREQLMKNKEKLAQKREKWVQDNEQLTKSKKILAQKENNLAQERKTLAQEKEKLAQRKESLLYRKEALIHSRQQLVQVKKTLKMYKQKLVQTEKQLTQEKEAVIQKKEKLVDADKKTAQIEKSLAEKQETLAQEKMKLAMEKKAMFQERKLLRGELDIAKKEKALNLEMKKLVQEKMRLVEGKETFSKGETQEASRQEKLTEAERELTERKLSLEENILIHEDRILASERKDIAKETLEFTRGQRLYIQEERKLAKAIQKLAKKMGDTSKEPTKVNRTLKLLQKLISDERRLTEAKLIMTKIRRALFVKERRLSQEQNKLDIREWDLSEEQSEMAKEEKKLAHKERKLAKAMRKMISKEEKVTEEDSRLAREQREVIQVEEEERVTEEEEEEEEEKGIPFLKRRWRKRKEAKKDDTSKEKFSRQVAEVESEERLSEEMESLLDELEQESSSEEEEEEEEEKEEEEEEEEEEEKEEEGEEEKEEEGEEEKEEEEEEEEKKTKKKVQEEEVFEEEEEMSEEERESLSEMEEEEERSSLEEEVDKEKEILEREKPFKTQEQRRKELRQRERVLSIGKEVLHIRGRPIKSTVLKTPLSKLISVALEMEKETSVPELTKEISWEDSKATVLKTSRKFSGTRFIDKERELLEKYKSIPLHVLDTVLESQEQDFKYPFTSHIFKKTMEARKLQHKPPVTQWKWFLQQHPSLRKEPEVQFPPSQRLAEEQYPHVSLSDEDWINYALEQMEAGEQLSRDSFHRLCHLLKDLTSKGNLDWLHLATLEAIVYRHRQVLDSQHTRISEPSKESVSPKHLKVIPPIKTKEREDWLKPLAVPTPKSSLATKRILDLKAINWHLLGEPYRSERAQQISTTRKEMAMQHFYPAARDIFPDAHASVEKQTLALMFQKDFWGRFPKLPKLEKKTQTASKTKEQVPLWETFVALYYVLRMLQQRYGKDSAAWMEQFYQLMDLYQLKSPQIQKLLQELLMREEPQSQEIIYKEALKATELVPGERLFYCLFCGGSHSPGSPQQFQNVVPLPGQNNVHTLLPLGIAQYGILELAWKSLPQADIHLTKELSHVVAPTP</sequence>
<feature type="region of interest" description="Disordered" evidence="2">
    <location>
        <begin position="1413"/>
        <end position="1471"/>
    </location>
</feature>
<dbReference type="PANTHER" id="PTHR42968">
    <property type="entry name" value="WD REPEAT-CONTAINING"/>
    <property type="match status" value="1"/>
</dbReference>
<dbReference type="PROSITE" id="PS50082">
    <property type="entry name" value="WD_REPEATS_2"/>
    <property type="match status" value="2"/>
</dbReference>
<feature type="compositionally biased region" description="Basic residues" evidence="2">
    <location>
        <begin position="1600"/>
        <end position="1614"/>
    </location>
</feature>
<feature type="compositionally biased region" description="Basic and acidic residues" evidence="2">
    <location>
        <begin position="2183"/>
        <end position="2203"/>
    </location>
</feature>
<dbReference type="InterPro" id="IPR015943">
    <property type="entry name" value="WD40/YVTN_repeat-like_dom_sf"/>
</dbReference>
<feature type="compositionally biased region" description="Basic and acidic residues" evidence="2">
    <location>
        <begin position="2359"/>
        <end position="2384"/>
    </location>
</feature>
<reference evidence="4" key="1">
    <citation type="submission" date="2025-08" db="UniProtKB">
        <authorList>
            <consortium name="RefSeq"/>
        </authorList>
    </citation>
    <scope>IDENTIFICATION</scope>
</reference>
<feature type="compositionally biased region" description="Basic and acidic residues" evidence="2">
    <location>
        <begin position="2323"/>
        <end position="2332"/>
    </location>
</feature>
<dbReference type="RefSeq" id="XP_008061228.1">
    <property type="nucleotide sequence ID" value="XM_008063037.1"/>
</dbReference>
<feature type="repeat" description="WD" evidence="1">
    <location>
        <begin position="279"/>
        <end position="320"/>
    </location>
</feature>
<feature type="compositionally biased region" description="Basic and acidic residues" evidence="2">
    <location>
        <begin position="2237"/>
        <end position="2248"/>
    </location>
</feature>
<feature type="compositionally biased region" description="Acidic residues" evidence="2">
    <location>
        <begin position="1568"/>
        <end position="1586"/>
    </location>
</feature>